<reference evidence="2 3" key="1">
    <citation type="submission" date="2013-05" db="EMBL/GenBank/DDBJ databases">
        <title>Draft genome sequence of Rubidibacter lacunae KORDI 51-2.</title>
        <authorList>
            <person name="Choi D.H."/>
            <person name="Noh J.H."/>
            <person name="Kwon K.-K."/>
            <person name="Lee J.-H."/>
            <person name="Ryu J.-Y."/>
        </authorList>
    </citation>
    <scope>NUCLEOTIDE SEQUENCE [LARGE SCALE GENOMIC DNA]</scope>
    <source>
        <strain evidence="2 3">KORDI 51-2</strain>
    </source>
</reference>
<dbReference type="InParanoid" id="U5DNB3"/>
<name>U5DNB3_9CHRO</name>
<evidence type="ECO:0000313" key="2">
    <source>
        <dbReference type="EMBL" id="ERN43146.1"/>
    </source>
</evidence>
<dbReference type="InterPro" id="IPR036249">
    <property type="entry name" value="Thioredoxin-like_sf"/>
</dbReference>
<dbReference type="Proteomes" id="UP000016960">
    <property type="component" value="Unassembled WGS sequence"/>
</dbReference>
<proteinExistence type="predicted"/>
<dbReference type="CDD" id="cd02980">
    <property type="entry name" value="TRX_Fd_family"/>
    <property type="match status" value="1"/>
</dbReference>
<dbReference type="EMBL" id="ASSJ01000001">
    <property type="protein sequence ID" value="ERN43146.1"/>
    <property type="molecule type" value="Genomic_DNA"/>
</dbReference>
<sequence>MSEPIATATPETPADTNPDATRTATLATTVETLALDRLKYHLLLCADQTKPKCCSKAAGLEAWDYLKRRLKELELDRPIGDRPYCVFRTKANCLRVCVAGPILLVYPDGVWYRDATPPVIERVLQEHILGGKIVEDYAFHVQSLTDNAPPPLAEERNVS</sequence>
<dbReference type="SUPFAM" id="SSF52833">
    <property type="entry name" value="Thioredoxin-like"/>
    <property type="match status" value="1"/>
</dbReference>
<keyword evidence="3" id="KW-1185">Reference proteome</keyword>
<feature type="region of interest" description="Disordered" evidence="1">
    <location>
        <begin position="1"/>
        <end position="20"/>
    </location>
</feature>
<gene>
    <name evidence="2" type="ORF">KR51_00000360</name>
</gene>
<dbReference type="Gene3D" id="3.40.30.10">
    <property type="entry name" value="Glutaredoxin"/>
    <property type="match status" value="1"/>
</dbReference>
<organism evidence="2 3">
    <name type="scientific">Rubidibacter lacunae KORDI 51-2</name>
    <dbReference type="NCBI Taxonomy" id="582515"/>
    <lineage>
        <taxon>Bacteria</taxon>
        <taxon>Bacillati</taxon>
        <taxon>Cyanobacteriota</taxon>
        <taxon>Cyanophyceae</taxon>
        <taxon>Oscillatoriophycideae</taxon>
        <taxon>Chroococcales</taxon>
        <taxon>Aphanothecaceae</taxon>
        <taxon>Rubidibacter</taxon>
    </lineage>
</organism>
<comment type="caution">
    <text evidence="2">The sequence shown here is derived from an EMBL/GenBank/DDBJ whole genome shotgun (WGS) entry which is preliminary data.</text>
</comment>
<dbReference type="STRING" id="582515.KR51_00000360"/>
<dbReference type="RefSeq" id="WP_022603688.1">
    <property type="nucleotide sequence ID" value="NZ_ASSJ01000001.1"/>
</dbReference>
<dbReference type="PATRIC" id="fig|582515.4.peg.44"/>
<dbReference type="AlphaFoldDB" id="U5DNB3"/>
<protein>
    <submittedName>
        <fullName evidence="2">Ferredoxin</fullName>
    </submittedName>
</protein>
<accession>U5DNB3</accession>
<evidence type="ECO:0000256" key="1">
    <source>
        <dbReference type="SAM" id="MobiDB-lite"/>
    </source>
</evidence>
<evidence type="ECO:0000313" key="3">
    <source>
        <dbReference type="Proteomes" id="UP000016960"/>
    </source>
</evidence>
<dbReference type="eggNOG" id="COG3411">
    <property type="taxonomic scope" value="Bacteria"/>
</dbReference>